<evidence type="ECO:0000313" key="3">
    <source>
        <dbReference type="Proteomes" id="UP001190926"/>
    </source>
</evidence>
<dbReference type="InterPro" id="IPR031692">
    <property type="entry name" value="EHD_N"/>
</dbReference>
<evidence type="ECO:0000259" key="1">
    <source>
        <dbReference type="Pfam" id="PF16880"/>
    </source>
</evidence>
<dbReference type="Gene3D" id="1.10.268.20">
    <property type="match status" value="1"/>
</dbReference>
<name>A0AAD4P054_PERFH</name>
<dbReference type="Gene3D" id="3.40.50.300">
    <property type="entry name" value="P-loop containing nucleotide triphosphate hydrolases"/>
    <property type="match status" value="1"/>
</dbReference>
<gene>
    <name evidence="2" type="ORF">C2S53_016933</name>
</gene>
<proteinExistence type="predicted"/>
<comment type="caution">
    <text evidence="2">The sequence shown here is derived from an EMBL/GenBank/DDBJ whole genome shotgun (WGS) entry which is preliminary data.</text>
</comment>
<dbReference type="Proteomes" id="UP001190926">
    <property type="component" value="Unassembled WGS sequence"/>
</dbReference>
<feature type="domain" description="EH" evidence="1">
    <location>
        <begin position="136"/>
        <end position="167"/>
    </location>
</feature>
<evidence type="ECO:0000313" key="2">
    <source>
        <dbReference type="EMBL" id="KAH6821291.1"/>
    </source>
</evidence>
<reference evidence="2 3" key="1">
    <citation type="journal article" date="2021" name="Nat. Commun.">
        <title>Incipient diploidization of the medicinal plant Perilla within 10,000 years.</title>
        <authorList>
            <person name="Zhang Y."/>
            <person name="Shen Q."/>
            <person name="Leng L."/>
            <person name="Zhang D."/>
            <person name="Chen S."/>
            <person name="Shi Y."/>
            <person name="Ning Z."/>
            <person name="Chen S."/>
        </authorList>
    </citation>
    <scope>NUCLEOTIDE SEQUENCE [LARGE SCALE GENOMIC DNA]</scope>
    <source>
        <strain evidence="3">cv. PC099</strain>
    </source>
</reference>
<protein>
    <submittedName>
        <fullName evidence="2">EPS15 homology domain 1</fullName>
    </submittedName>
</protein>
<organism evidence="2 3">
    <name type="scientific">Perilla frutescens var. hirtella</name>
    <name type="common">Perilla citriodora</name>
    <name type="synonym">Perilla setoyensis</name>
    <dbReference type="NCBI Taxonomy" id="608512"/>
    <lineage>
        <taxon>Eukaryota</taxon>
        <taxon>Viridiplantae</taxon>
        <taxon>Streptophyta</taxon>
        <taxon>Embryophyta</taxon>
        <taxon>Tracheophyta</taxon>
        <taxon>Spermatophyta</taxon>
        <taxon>Magnoliopsida</taxon>
        <taxon>eudicotyledons</taxon>
        <taxon>Gunneridae</taxon>
        <taxon>Pentapetalae</taxon>
        <taxon>asterids</taxon>
        <taxon>lamiids</taxon>
        <taxon>Lamiales</taxon>
        <taxon>Lamiaceae</taxon>
        <taxon>Nepetoideae</taxon>
        <taxon>Elsholtzieae</taxon>
        <taxon>Perilla</taxon>
    </lineage>
</organism>
<dbReference type="AlphaFoldDB" id="A0AAD4P054"/>
<dbReference type="Pfam" id="PF16880">
    <property type="entry name" value="EHD_N"/>
    <property type="match status" value="1"/>
</dbReference>
<keyword evidence="3" id="KW-1185">Reference proteome</keyword>
<sequence length="244" mass="27524">MHYITKIFFNGEIEDICHFRNRLLANSGVSELRLFTLSDSSIKNVDDDLSSAAIGAAVGRKVLFKFIVYEVKFSLGNAAGFCESSEVVVVDLDQFRNLSKMAEEPQVQSSPPTGWFNSSKSAKKVSLRFVTLIIDGLKKLYVHKLKHLEVNYWVNDFVSPLLSNNGFDAKPMVMLLAQYSTGKTTFIKHLLRTSYPGAHVGHEPTMDKFVAVMFSWLTHMVTSGGLLRSVIKRKTYIWWEGISM</sequence>
<dbReference type="InterPro" id="IPR027417">
    <property type="entry name" value="P-loop_NTPase"/>
</dbReference>
<accession>A0AAD4P054</accession>
<dbReference type="EMBL" id="SDAM02002213">
    <property type="protein sequence ID" value="KAH6821291.1"/>
    <property type="molecule type" value="Genomic_DNA"/>
</dbReference>